<dbReference type="InParanoid" id="G4TAU2"/>
<keyword evidence="8" id="KW-1133">Transmembrane helix</keyword>
<keyword evidence="10" id="KW-1185">Reference proteome</keyword>
<dbReference type="SUPFAM" id="SSF48264">
    <property type="entry name" value="Cytochrome P450"/>
    <property type="match status" value="1"/>
</dbReference>
<reference evidence="9 10" key="1">
    <citation type="journal article" date="2011" name="PLoS Pathog.">
        <title>Endophytic Life Strategies Decoded by Genome and Transcriptome Analyses of the Mutualistic Root Symbiont Piriformospora indica.</title>
        <authorList>
            <person name="Zuccaro A."/>
            <person name="Lahrmann U."/>
            <person name="Guldener U."/>
            <person name="Langen G."/>
            <person name="Pfiffi S."/>
            <person name="Biedenkopf D."/>
            <person name="Wong P."/>
            <person name="Samans B."/>
            <person name="Grimm C."/>
            <person name="Basiewicz M."/>
            <person name="Murat C."/>
            <person name="Martin F."/>
            <person name="Kogel K.H."/>
        </authorList>
    </citation>
    <scope>NUCLEOTIDE SEQUENCE [LARGE SCALE GENOMIC DNA]</scope>
    <source>
        <strain evidence="9 10">DSM 11827</strain>
    </source>
</reference>
<evidence type="ECO:0000256" key="6">
    <source>
        <dbReference type="PIRSR" id="PIRSR602403-1"/>
    </source>
</evidence>
<dbReference type="PANTHER" id="PTHR24304">
    <property type="entry name" value="CYTOCHROME P450 FAMILY 7"/>
    <property type="match status" value="1"/>
</dbReference>
<dbReference type="OMA" id="MICWAIN"/>
<dbReference type="OrthoDB" id="3366823at2759"/>
<dbReference type="Gene3D" id="1.10.630.10">
    <property type="entry name" value="Cytochrome P450"/>
    <property type="match status" value="1"/>
</dbReference>
<feature type="binding site" description="axial binding residue" evidence="6">
    <location>
        <position position="466"/>
    </location>
    <ligand>
        <name>heme</name>
        <dbReference type="ChEBI" id="CHEBI:30413"/>
    </ligand>
    <ligandPart>
        <name>Fe</name>
        <dbReference type="ChEBI" id="CHEBI:18248"/>
    </ligandPart>
</feature>
<evidence type="ECO:0000256" key="2">
    <source>
        <dbReference type="ARBA" id="ARBA00010617"/>
    </source>
</evidence>
<keyword evidence="7" id="KW-0503">Monooxygenase</keyword>
<dbReference type="InterPro" id="IPR002403">
    <property type="entry name" value="Cyt_P450_E_grp-IV"/>
</dbReference>
<dbReference type="GO" id="GO:0005506">
    <property type="term" value="F:iron ion binding"/>
    <property type="evidence" value="ECO:0007669"/>
    <property type="project" value="InterPro"/>
</dbReference>
<comment type="similarity">
    <text evidence="2 7">Belongs to the cytochrome P450 family.</text>
</comment>
<keyword evidence="5 6" id="KW-0408">Iron</keyword>
<dbReference type="EMBL" id="CAFZ01000032">
    <property type="protein sequence ID" value="CCA68432.1"/>
    <property type="molecule type" value="Genomic_DNA"/>
</dbReference>
<dbReference type="HOGENOM" id="CLU_018012_4_2_1"/>
<organism evidence="9 10">
    <name type="scientific">Serendipita indica (strain DSM 11827)</name>
    <name type="common">Root endophyte fungus</name>
    <name type="synonym">Piriformospora indica</name>
    <dbReference type="NCBI Taxonomy" id="1109443"/>
    <lineage>
        <taxon>Eukaryota</taxon>
        <taxon>Fungi</taxon>
        <taxon>Dikarya</taxon>
        <taxon>Basidiomycota</taxon>
        <taxon>Agaricomycotina</taxon>
        <taxon>Agaricomycetes</taxon>
        <taxon>Sebacinales</taxon>
        <taxon>Serendipitaceae</taxon>
        <taxon>Serendipita</taxon>
    </lineage>
</organism>
<evidence type="ECO:0000256" key="1">
    <source>
        <dbReference type="ARBA" id="ARBA00001971"/>
    </source>
</evidence>
<evidence type="ECO:0000256" key="7">
    <source>
        <dbReference type="RuleBase" id="RU000461"/>
    </source>
</evidence>
<keyword evidence="7" id="KW-0560">Oxidoreductase</keyword>
<dbReference type="GO" id="GO:0016705">
    <property type="term" value="F:oxidoreductase activity, acting on paired donors, with incorporation or reduction of molecular oxygen"/>
    <property type="evidence" value="ECO:0007669"/>
    <property type="project" value="InterPro"/>
</dbReference>
<proteinExistence type="inferred from homology"/>
<dbReference type="AlphaFoldDB" id="G4TAU2"/>
<evidence type="ECO:0000256" key="8">
    <source>
        <dbReference type="SAM" id="Phobius"/>
    </source>
</evidence>
<dbReference type="InterPro" id="IPR017972">
    <property type="entry name" value="Cyt_P450_CS"/>
</dbReference>
<dbReference type="eggNOG" id="KOG0684">
    <property type="taxonomic scope" value="Eukaryota"/>
</dbReference>
<evidence type="ECO:0000256" key="5">
    <source>
        <dbReference type="ARBA" id="ARBA00023004"/>
    </source>
</evidence>
<keyword evidence="8" id="KW-0812">Transmembrane</keyword>
<dbReference type="PROSITE" id="PS00086">
    <property type="entry name" value="CYTOCHROME_P450"/>
    <property type="match status" value="1"/>
</dbReference>
<dbReference type="InterPro" id="IPR036396">
    <property type="entry name" value="Cyt_P450_sf"/>
</dbReference>
<evidence type="ECO:0000256" key="3">
    <source>
        <dbReference type="ARBA" id="ARBA00022617"/>
    </source>
</evidence>
<name>G4TAU2_SERID</name>
<comment type="cofactor">
    <cofactor evidence="1 6">
        <name>heme</name>
        <dbReference type="ChEBI" id="CHEBI:30413"/>
    </cofactor>
</comment>
<evidence type="ECO:0000313" key="10">
    <source>
        <dbReference type="Proteomes" id="UP000007148"/>
    </source>
</evidence>
<protein>
    <submittedName>
        <fullName evidence="9">Related to cytochrome p450, putative-Talaromyces stipitatus</fullName>
    </submittedName>
</protein>
<dbReference type="Proteomes" id="UP000007148">
    <property type="component" value="Unassembled WGS sequence"/>
</dbReference>
<dbReference type="PRINTS" id="PR00465">
    <property type="entry name" value="EP450IV"/>
</dbReference>
<dbReference type="InterPro" id="IPR050529">
    <property type="entry name" value="CYP450_sterol_14alpha_dmase"/>
</dbReference>
<keyword evidence="4 6" id="KW-0479">Metal-binding</keyword>
<keyword evidence="3 6" id="KW-0349">Heme</keyword>
<evidence type="ECO:0000313" key="9">
    <source>
        <dbReference type="EMBL" id="CCA68432.1"/>
    </source>
</evidence>
<feature type="transmembrane region" description="Helical" evidence="8">
    <location>
        <begin position="31"/>
        <end position="53"/>
    </location>
</feature>
<dbReference type="GO" id="GO:0020037">
    <property type="term" value="F:heme binding"/>
    <property type="evidence" value="ECO:0007669"/>
    <property type="project" value="InterPro"/>
</dbReference>
<dbReference type="CDD" id="cd11040">
    <property type="entry name" value="CYP7_CYP8-like"/>
    <property type="match status" value="1"/>
</dbReference>
<dbReference type="GO" id="GO:0008395">
    <property type="term" value="F:steroid hydroxylase activity"/>
    <property type="evidence" value="ECO:0007669"/>
    <property type="project" value="TreeGrafter"/>
</dbReference>
<keyword evidence="8" id="KW-0472">Membrane</keyword>
<gene>
    <name evidence="9" type="ORF">PIIN_02296</name>
</gene>
<accession>G4TAU2</accession>
<dbReference type="Pfam" id="PF00067">
    <property type="entry name" value="p450"/>
    <property type="match status" value="1"/>
</dbReference>
<dbReference type="InterPro" id="IPR001128">
    <property type="entry name" value="Cyt_P450"/>
</dbReference>
<dbReference type="PANTHER" id="PTHR24304:SF2">
    <property type="entry name" value="24-HYDROXYCHOLESTEROL 7-ALPHA-HYDROXYLASE"/>
    <property type="match status" value="1"/>
</dbReference>
<evidence type="ECO:0000256" key="4">
    <source>
        <dbReference type="ARBA" id="ARBA00022723"/>
    </source>
</evidence>
<sequence length="524" mass="58111">MSLDTTLSPNVGSWLQNATSIVMKLNDGEDFTTLLTATNGFILLGTVLAGYVIRLSVKGSQTRPGEPPLLPGAVPLLGHALKFGSDSNGLYENARDWSPNAEPVSLSLMGKRVYLLLNARDVNAGWRAKSLSFDPVCEWGLSTMFGMSVEGVKQMGTDPDGLGGMTENQHAFWRDALAPGDALNLITQRFMNQLDSDLADYERSVRAAGSVTAELRDWTRTRLGIQSTNAFAGKALLEKDPKMLHKLAIWDLDFYLLSIGLPKWMLSRANKNLESMIQTWIDINRTGSSEVYHPMMRRLEMMEVRGASEWDKGSANFCLWMATQANALPIEFWFVYQIALNKSLQPTLLAEIGPAFDENNKIVNLNHLLHNAPLLNSIYWESLRYTSGAVSVREVLEDTVINGYTFYAGSMVMSPMRILNFSKDTFGPDANDFVPDRFVRPHNPEKGQYNPGIKVVKSFGGGVTLCPGRHFAGNEILAFTASILQRFKIELVEGQKIAYPLTSAPVVGTFPADREVFVRLSPRN</sequence>
<comment type="caution">
    <text evidence="9">The sequence shown here is derived from an EMBL/GenBank/DDBJ whole genome shotgun (WGS) entry which is preliminary data.</text>
</comment>
<dbReference type="STRING" id="1109443.G4TAU2"/>